<comment type="caution">
    <text evidence="1">The sequence shown here is derived from an EMBL/GenBank/DDBJ whole genome shotgun (WGS) entry which is preliminary data.</text>
</comment>
<gene>
    <name evidence="1" type="ORF">SIID45300_00048</name>
</gene>
<evidence type="ECO:0000313" key="1">
    <source>
        <dbReference type="EMBL" id="GAB0055753.1"/>
    </source>
</evidence>
<evidence type="ECO:0000313" key="2">
    <source>
        <dbReference type="Proteomes" id="UP001628193"/>
    </source>
</evidence>
<dbReference type="RefSeq" id="WP_420903465.1">
    <property type="nucleotide sequence ID" value="NZ_BAAFGK010000001.1"/>
</dbReference>
<sequence>MTYNEAVVAARENAAKTRKSWYILSDGRENYKIRDHHAGLTGKIGQESRDFQITAVVHPVWQE</sequence>
<protein>
    <submittedName>
        <fullName evidence="1">Uncharacterized protein</fullName>
    </submittedName>
</protein>
<accession>A0ABQ0C4E2</accession>
<dbReference type="Proteomes" id="UP001628193">
    <property type="component" value="Unassembled WGS sequence"/>
</dbReference>
<dbReference type="EMBL" id="BAAFGK010000001">
    <property type="protein sequence ID" value="GAB0055753.1"/>
    <property type="molecule type" value="Genomic_DNA"/>
</dbReference>
<organism evidence="1 2">
    <name type="scientific">Candidatus Magnetaquiglobus chichijimensis</name>
    <dbReference type="NCBI Taxonomy" id="3141448"/>
    <lineage>
        <taxon>Bacteria</taxon>
        <taxon>Pseudomonadati</taxon>
        <taxon>Pseudomonadota</taxon>
        <taxon>Magnetococcia</taxon>
        <taxon>Magnetococcales</taxon>
        <taxon>Candidatus Magnetaquicoccaceae</taxon>
        <taxon>Candidatus Magnetaquiglobus</taxon>
    </lineage>
</organism>
<keyword evidence="2" id="KW-1185">Reference proteome</keyword>
<name>A0ABQ0C4E2_9PROT</name>
<reference evidence="1 2" key="1">
    <citation type="submission" date="2024-09" db="EMBL/GenBank/DDBJ databases">
        <title>Draft genome sequence of Candidatus Magnetaquicoccaceae bacterium FCR-1.</title>
        <authorList>
            <person name="Shimoshige H."/>
            <person name="Shimamura S."/>
            <person name="Taoka A."/>
            <person name="Kobayashi H."/>
            <person name="Maekawa T."/>
        </authorList>
    </citation>
    <scope>NUCLEOTIDE SEQUENCE [LARGE SCALE GENOMIC DNA]</scope>
    <source>
        <strain evidence="1 2">FCR-1</strain>
    </source>
</reference>
<proteinExistence type="predicted"/>